<dbReference type="EMBL" id="MT142851">
    <property type="protein sequence ID" value="QJA89528.1"/>
    <property type="molecule type" value="Genomic_DNA"/>
</dbReference>
<gene>
    <name evidence="1" type="ORF">MM415A01652_0002</name>
    <name evidence="2" type="ORF">MM415B02533_0011</name>
</gene>
<name>A0A6M3L8U4_9ZZZZ</name>
<evidence type="ECO:0000313" key="2">
    <source>
        <dbReference type="EMBL" id="QJA89528.1"/>
    </source>
</evidence>
<dbReference type="AlphaFoldDB" id="A0A6M3L8U4"/>
<proteinExistence type="predicted"/>
<accession>A0A6M3L8U4</accession>
<reference evidence="2" key="1">
    <citation type="submission" date="2020-03" db="EMBL/GenBank/DDBJ databases">
        <title>The deep terrestrial virosphere.</title>
        <authorList>
            <person name="Holmfeldt K."/>
            <person name="Nilsson E."/>
            <person name="Simone D."/>
            <person name="Lopez-Fernandez M."/>
            <person name="Wu X."/>
            <person name="de Brujin I."/>
            <person name="Lundin D."/>
            <person name="Andersson A."/>
            <person name="Bertilsson S."/>
            <person name="Dopson M."/>
        </authorList>
    </citation>
    <scope>NUCLEOTIDE SEQUENCE</scope>
    <source>
        <strain evidence="1">MM415A01652</strain>
        <strain evidence="2">MM415B02533</strain>
    </source>
</reference>
<sequence length="65" mass="7736">MSQIRIIRNRHESAKAALDKWLNGSLWGDAIDLGRDHYHVYGAWRRRWRPVSVEFMKSQITIVNE</sequence>
<protein>
    <submittedName>
        <fullName evidence="2">Uncharacterized protein</fullName>
    </submittedName>
</protein>
<organism evidence="2">
    <name type="scientific">viral metagenome</name>
    <dbReference type="NCBI Taxonomy" id="1070528"/>
    <lineage>
        <taxon>unclassified sequences</taxon>
        <taxon>metagenomes</taxon>
        <taxon>organismal metagenomes</taxon>
    </lineage>
</organism>
<dbReference type="EMBL" id="MT142193">
    <property type="protein sequence ID" value="QJA75917.1"/>
    <property type="molecule type" value="Genomic_DNA"/>
</dbReference>
<evidence type="ECO:0000313" key="1">
    <source>
        <dbReference type="EMBL" id="QJA75917.1"/>
    </source>
</evidence>